<dbReference type="OrthoDB" id="6131869at2759"/>
<reference evidence="2 3" key="1">
    <citation type="submission" date="2020-06" db="EMBL/GenBank/DDBJ databases">
        <authorList>
            <person name="Li R."/>
            <person name="Bekaert M."/>
        </authorList>
    </citation>
    <scope>NUCLEOTIDE SEQUENCE [LARGE SCALE GENOMIC DNA]</scope>
    <source>
        <strain evidence="3">wild</strain>
    </source>
</reference>
<evidence type="ECO:0000313" key="3">
    <source>
        <dbReference type="Proteomes" id="UP000507470"/>
    </source>
</evidence>
<dbReference type="Proteomes" id="UP000507470">
    <property type="component" value="Unassembled WGS sequence"/>
</dbReference>
<dbReference type="PROSITE" id="PS50940">
    <property type="entry name" value="CHIT_BIND_II"/>
    <property type="match status" value="1"/>
</dbReference>
<name>A0A6J8CA57_MYTCO</name>
<evidence type="ECO:0000259" key="1">
    <source>
        <dbReference type="PROSITE" id="PS50940"/>
    </source>
</evidence>
<evidence type="ECO:0000313" key="2">
    <source>
        <dbReference type="EMBL" id="CAC5391687.1"/>
    </source>
</evidence>
<dbReference type="InterPro" id="IPR002557">
    <property type="entry name" value="Chitin-bd_dom"/>
</dbReference>
<dbReference type="GO" id="GO:0008061">
    <property type="term" value="F:chitin binding"/>
    <property type="evidence" value="ECO:0007669"/>
    <property type="project" value="InterPro"/>
</dbReference>
<gene>
    <name evidence="2" type="ORF">MCOR_26685</name>
</gene>
<dbReference type="AlphaFoldDB" id="A0A6J8CA57"/>
<sequence>MLAIPMDEFYHVPFLNFVRLNISALNKCVRYLVIFHLEVKYLFSKHSRPTNPVTPDKADATQCNTTCCNNTGDASCPDVNQTCNSDASTLIPHQNTCHLYYNCSQAVSPLPTENRIYDHMPQILRPAYLHECPYPELFSKTTMFCQNYTDVKCGPRYETENKCDYLAISYFCLGACDKCTYYTPDCVGFADGIHRTKYIELYFECQNERNIYGGQNPCPTNMSPYNGKCKDLFEIQPSNWQLGYAIDCSGRPNGNYKSEHIQKCNIYYTCGC</sequence>
<dbReference type="EMBL" id="CACVKT020004820">
    <property type="protein sequence ID" value="CAC5391687.1"/>
    <property type="molecule type" value="Genomic_DNA"/>
</dbReference>
<proteinExistence type="predicted"/>
<feature type="domain" description="Chitin-binding type-2" evidence="1">
    <location>
        <begin position="80"/>
        <end position="155"/>
    </location>
</feature>
<accession>A0A6J8CA57</accession>
<dbReference type="GO" id="GO:0005576">
    <property type="term" value="C:extracellular region"/>
    <property type="evidence" value="ECO:0007669"/>
    <property type="project" value="InterPro"/>
</dbReference>
<keyword evidence="3" id="KW-1185">Reference proteome</keyword>
<protein>
    <recommendedName>
        <fullName evidence="1">Chitin-binding type-2 domain-containing protein</fullName>
    </recommendedName>
</protein>
<organism evidence="2 3">
    <name type="scientific">Mytilus coruscus</name>
    <name type="common">Sea mussel</name>
    <dbReference type="NCBI Taxonomy" id="42192"/>
    <lineage>
        <taxon>Eukaryota</taxon>
        <taxon>Metazoa</taxon>
        <taxon>Spiralia</taxon>
        <taxon>Lophotrochozoa</taxon>
        <taxon>Mollusca</taxon>
        <taxon>Bivalvia</taxon>
        <taxon>Autobranchia</taxon>
        <taxon>Pteriomorphia</taxon>
        <taxon>Mytilida</taxon>
        <taxon>Mytiloidea</taxon>
        <taxon>Mytilidae</taxon>
        <taxon>Mytilinae</taxon>
        <taxon>Mytilus</taxon>
    </lineage>
</organism>